<protein>
    <recommendedName>
        <fullName evidence="3">PLD phosphodiesterase domain-containing protein</fullName>
    </recommendedName>
</protein>
<dbReference type="SUPFAM" id="SSF56024">
    <property type="entry name" value="Phospholipase D/nuclease"/>
    <property type="match status" value="1"/>
</dbReference>
<organism evidence="1 2">
    <name type="scientific">Pseudomonas fluorescens</name>
    <dbReference type="NCBI Taxonomy" id="294"/>
    <lineage>
        <taxon>Bacteria</taxon>
        <taxon>Pseudomonadati</taxon>
        <taxon>Pseudomonadota</taxon>
        <taxon>Gammaproteobacteria</taxon>
        <taxon>Pseudomonadales</taxon>
        <taxon>Pseudomonadaceae</taxon>
        <taxon>Pseudomonas</taxon>
    </lineage>
</organism>
<gene>
    <name evidence="1" type="ORF">AN403_6041</name>
</gene>
<dbReference type="Gene3D" id="3.30.870.10">
    <property type="entry name" value="Endonuclease Chain A"/>
    <property type="match status" value="1"/>
</dbReference>
<evidence type="ECO:0000313" key="2">
    <source>
        <dbReference type="Proteomes" id="UP000050349"/>
    </source>
</evidence>
<name>A0A0P8XX04_PSEFL</name>
<sequence length="322" mass="36419">MFGSPRRYECMQIRTDIAPQWRSNCRKSKTPLIILSPYITGDKAFSLVKGRLDSRIYTLFDARVFASGSSEIESIAKLVQEGYQVFHLRNLHAKVVMDGDSFATLGSQNLTNRGSKLNRELSGCILGEKDLETVRALVEPWLSEAKKLSPEMVEDMIKAVPDLRKAYRDFSDACDHRQHEIEANERERQLKAQQKAEAKRQSALRKIGIRVRNSVENAPRSATVKYGKVWQGHDINLSPTLKINKGGGLDQWDLGDTLANVEPKDLLFYQEGTELFVCQKRIKDVLPGRRYLCVLPTGVFGWARVAKTRITKIGRAVNLGKL</sequence>
<evidence type="ECO:0000313" key="1">
    <source>
        <dbReference type="EMBL" id="KPU61974.1"/>
    </source>
</evidence>
<reference evidence="1 2" key="1">
    <citation type="submission" date="2015-09" db="EMBL/GenBank/DDBJ databases">
        <authorList>
            <person name="Jackson K.R."/>
            <person name="Lunt B.L."/>
            <person name="Fisher J.N.B."/>
            <person name="Gardner A.V."/>
            <person name="Bailey M.E."/>
            <person name="Deus L.M."/>
            <person name="Earl A.S."/>
            <person name="Gibby P.D."/>
            <person name="Hartmann K.A."/>
            <person name="Liu J.E."/>
            <person name="Manci A.M."/>
            <person name="Nielsen D.A."/>
            <person name="Solomon M.B."/>
            <person name="Breakwell D.P."/>
            <person name="Burnett S.H."/>
            <person name="Grose J.H."/>
        </authorList>
    </citation>
    <scope>NUCLEOTIDE SEQUENCE [LARGE SCALE GENOMIC DNA]</scope>
    <source>
        <strain evidence="1 2">S613</strain>
    </source>
</reference>
<evidence type="ECO:0008006" key="3">
    <source>
        <dbReference type="Google" id="ProtNLM"/>
    </source>
</evidence>
<dbReference type="Proteomes" id="UP000050349">
    <property type="component" value="Unassembled WGS sequence"/>
</dbReference>
<proteinExistence type="predicted"/>
<dbReference type="EMBL" id="LJXB01000040">
    <property type="protein sequence ID" value="KPU61974.1"/>
    <property type="molecule type" value="Genomic_DNA"/>
</dbReference>
<comment type="caution">
    <text evidence="1">The sequence shown here is derived from an EMBL/GenBank/DDBJ whole genome shotgun (WGS) entry which is preliminary data.</text>
</comment>
<dbReference type="AlphaFoldDB" id="A0A0P8XX04"/>
<dbReference type="PATRIC" id="fig|294.162.peg.242"/>
<accession>A0A0P8XX04</accession>